<dbReference type="Gene3D" id="3.40.50.2300">
    <property type="match status" value="1"/>
</dbReference>
<dbReference type="InterPro" id="IPR001789">
    <property type="entry name" value="Sig_transdc_resp-reg_receiver"/>
</dbReference>
<feature type="modified residue" description="4-aspartylphosphate" evidence="6">
    <location>
        <position position="51"/>
    </location>
</feature>
<dbReference type="InterPro" id="IPR036388">
    <property type="entry name" value="WH-like_DNA-bd_sf"/>
</dbReference>
<dbReference type="PANTHER" id="PTHR48111:SF22">
    <property type="entry name" value="REGULATOR OF RPOS"/>
    <property type="match status" value="1"/>
</dbReference>
<dbReference type="RefSeq" id="WP_201367180.1">
    <property type="nucleotide sequence ID" value="NZ_BNJJ01000040.1"/>
</dbReference>
<dbReference type="Pfam" id="PF00486">
    <property type="entry name" value="Trans_reg_C"/>
    <property type="match status" value="1"/>
</dbReference>
<dbReference type="Gene3D" id="1.10.10.10">
    <property type="entry name" value="Winged helix-like DNA-binding domain superfamily/Winged helix DNA-binding domain"/>
    <property type="match status" value="1"/>
</dbReference>
<dbReference type="SMART" id="SM00448">
    <property type="entry name" value="REC"/>
    <property type="match status" value="1"/>
</dbReference>
<comment type="caution">
    <text evidence="10">The sequence shown here is derived from an EMBL/GenBank/DDBJ whole genome shotgun (WGS) entry which is preliminary data.</text>
</comment>
<evidence type="ECO:0000313" key="10">
    <source>
        <dbReference type="EMBL" id="GHO89613.1"/>
    </source>
</evidence>
<dbReference type="SMART" id="SM00862">
    <property type="entry name" value="Trans_reg_C"/>
    <property type="match status" value="1"/>
</dbReference>
<evidence type="ECO:0000256" key="7">
    <source>
        <dbReference type="PROSITE-ProRule" id="PRU01091"/>
    </source>
</evidence>
<evidence type="ECO:0000256" key="6">
    <source>
        <dbReference type="PROSITE-ProRule" id="PRU00169"/>
    </source>
</evidence>
<dbReference type="SUPFAM" id="SSF46894">
    <property type="entry name" value="C-terminal effector domain of the bipartite response regulators"/>
    <property type="match status" value="1"/>
</dbReference>
<dbReference type="EMBL" id="BNJJ01000040">
    <property type="protein sequence ID" value="GHO89613.1"/>
    <property type="molecule type" value="Genomic_DNA"/>
</dbReference>
<evidence type="ECO:0000313" key="11">
    <source>
        <dbReference type="Proteomes" id="UP000635565"/>
    </source>
</evidence>
<organism evidence="10 11">
    <name type="scientific">Dictyobacter formicarum</name>
    <dbReference type="NCBI Taxonomy" id="2778368"/>
    <lineage>
        <taxon>Bacteria</taxon>
        <taxon>Bacillati</taxon>
        <taxon>Chloroflexota</taxon>
        <taxon>Ktedonobacteria</taxon>
        <taxon>Ktedonobacterales</taxon>
        <taxon>Dictyobacteraceae</taxon>
        <taxon>Dictyobacter</taxon>
    </lineage>
</organism>
<feature type="domain" description="Response regulatory" evidence="8">
    <location>
        <begin position="2"/>
        <end position="116"/>
    </location>
</feature>
<dbReference type="Gene3D" id="6.10.250.690">
    <property type="match status" value="1"/>
</dbReference>
<feature type="domain" description="OmpR/PhoB-type" evidence="9">
    <location>
        <begin position="124"/>
        <end position="222"/>
    </location>
</feature>
<keyword evidence="4 7" id="KW-0238">DNA-binding</keyword>
<sequence>MRILLIEDNRRLNHELKMSLVDEGYAVDMAFEGVEGQALAEAMSYDALILDIVLPGKDGLAVCRELRHKHINTPILLLTARDTIADRVRGLDSGADDYLVKPFALSELLARLRALLRRNGKEKSAVLRVGDLSVDPATHIVERSGQRIDLTPRLFTLLEYLMRHPDQVLTREMIANHIWNYEFSGTLNAVEVCMRRLRHQIDEAFPTKMLETVRGVGYRLRRPVS</sequence>
<evidence type="ECO:0000259" key="8">
    <source>
        <dbReference type="PROSITE" id="PS50110"/>
    </source>
</evidence>
<dbReference type="InterPro" id="IPR039420">
    <property type="entry name" value="WalR-like"/>
</dbReference>
<keyword evidence="1 6" id="KW-0597">Phosphoprotein</keyword>
<proteinExistence type="predicted"/>
<dbReference type="CDD" id="cd00383">
    <property type="entry name" value="trans_reg_C"/>
    <property type="match status" value="1"/>
</dbReference>
<name>A0ABQ3VW59_9CHLR</name>
<accession>A0ABQ3VW59</accession>
<evidence type="ECO:0000256" key="2">
    <source>
        <dbReference type="ARBA" id="ARBA00023012"/>
    </source>
</evidence>
<evidence type="ECO:0000256" key="5">
    <source>
        <dbReference type="ARBA" id="ARBA00023163"/>
    </source>
</evidence>
<dbReference type="PANTHER" id="PTHR48111">
    <property type="entry name" value="REGULATOR OF RPOS"/>
    <property type="match status" value="1"/>
</dbReference>
<feature type="DNA-binding region" description="OmpR/PhoB-type" evidence="7">
    <location>
        <begin position="124"/>
        <end position="222"/>
    </location>
</feature>
<keyword evidence="2" id="KW-0902">Two-component regulatory system</keyword>
<dbReference type="SUPFAM" id="SSF52172">
    <property type="entry name" value="CheY-like"/>
    <property type="match status" value="1"/>
</dbReference>
<dbReference type="PROSITE" id="PS51755">
    <property type="entry name" value="OMPR_PHOB"/>
    <property type="match status" value="1"/>
</dbReference>
<gene>
    <name evidence="10" type="ORF">KSZ_76190</name>
</gene>
<protein>
    <submittedName>
        <fullName evidence="10">DNA-binding response regulator</fullName>
    </submittedName>
</protein>
<keyword evidence="11" id="KW-1185">Reference proteome</keyword>
<dbReference type="PROSITE" id="PS50110">
    <property type="entry name" value="RESPONSE_REGULATORY"/>
    <property type="match status" value="1"/>
</dbReference>
<dbReference type="InterPro" id="IPR011006">
    <property type="entry name" value="CheY-like_superfamily"/>
</dbReference>
<evidence type="ECO:0000256" key="4">
    <source>
        <dbReference type="ARBA" id="ARBA00023125"/>
    </source>
</evidence>
<dbReference type="InterPro" id="IPR016032">
    <property type="entry name" value="Sig_transdc_resp-reg_C-effctor"/>
</dbReference>
<evidence type="ECO:0000256" key="1">
    <source>
        <dbReference type="ARBA" id="ARBA00022553"/>
    </source>
</evidence>
<reference evidence="10 11" key="1">
    <citation type="journal article" date="2021" name="Int. J. Syst. Evol. Microbiol.">
        <title>Reticulibacter mediterranei gen. nov., sp. nov., within the new family Reticulibacteraceae fam. nov., and Ktedonospora formicarum gen. nov., sp. nov., Ktedonobacter robiniae sp. nov., Dictyobacter formicarum sp. nov. and Dictyobacter arantiisoli sp. nov., belonging to the class Ktedonobacteria.</title>
        <authorList>
            <person name="Yabe S."/>
            <person name="Zheng Y."/>
            <person name="Wang C.M."/>
            <person name="Sakai Y."/>
            <person name="Abe K."/>
            <person name="Yokota A."/>
            <person name="Donadio S."/>
            <person name="Cavaletti L."/>
            <person name="Monciardini P."/>
        </authorList>
    </citation>
    <scope>NUCLEOTIDE SEQUENCE [LARGE SCALE GENOMIC DNA]</scope>
    <source>
        <strain evidence="10 11">SOSP1-9</strain>
    </source>
</reference>
<evidence type="ECO:0000259" key="9">
    <source>
        <dbReference type="PROSITE" id="PS51755"/>
    </source>
</evidence>
<dbReference type="GO" id="GO:0003677">
    <property type="term" value="F:DNA binding"/>
    <property type="evidence" value="ECO:0007669"/>
    <property type="project" value="UniProtKB-KW"/>
</dbReference>
<evidence type="ECO:0000256" key="3">
    <source>
        <dbReference type="ARBA" id="ARBA00023015"/>
    </source>
</evidence>
<dbReference type="Proteomes" id="UP000635565">
    <property type="component" value="Unassembled WGS sequence"/>
</dbReference>
<dbReference type="Pfam" id="PF00072">
    <property type="entry name" value="Response_reg"/>
    <property type="match status" value="1"/>
</dbReference>
<dbReference type="InterPro" id="IPR001867">
    <property type="entry name" value="OmpR/PhoB-type_DNA-bd"/>
</dbReference>
<keyword evidence="3" id="KW-0805">Transcription regulation</keyword>
<dbReference type="CDD" id="cd19935">
    <property type="entry name" value="REC_OmpR_CusR-like"/>
    <property type="match status" value="1"/>
</dbReference>
<keyword evidence="5" id="KW-0804">Transcription</keyword>